<dbReference type="PANTHER" id="PTHR42791">
    <property type="entry name" value="GNAT FAMILY ACETYLTRANSFERASE"/>
    <property type="match status" value="1"/>
</dbReference>
<dbReference type="InterPro" id="IPR016181">
    <property type="entry name" value="Acyl_CoA_acyltransferase"/>
</dbReference>
<reference evidence="3" key="1">
    <citation type="submission" date="2016-10" db="EMBL/GenBank/DDBJ databases">
        <authorList>
            <person name="Varghese N."/>
        </authorList>
    </citation>
    <scope>NUCLEOTIDE SEQUENCE [LARGE SCALE GENOMIC DNA]</scope>
    <source>
        <strain evidence="3">DSM 45096 / BCRC 16803 / CGMCC 4.1857 / CIP 109030 / JCM 12277 / KCTC 19219 / NBRC 100920 / 33214</strain>
    </source>
</reference>
<feature type="domain" description="N-acetyltransferase" evidence="1">
    <location>
        <begin position="51"/>
        <end position="203"/>
    </location>
</feature>
<sequence length="204" mass="22081">MSSQEQPLSIRTARADDVDAVVAALTTAFFSDPVWGPAFPDPGRRAAQAGALWRLFAASALRYPWLLVTEHVEAAALWIPPGGTELTDEEEHGFADFLRETTDADTAAGILGILEPMEAARPQEPHFYLSLLGTHDDHRGKGLGIGLLSASLDLIDEMNMPAYLESSNPVANDKRYAAVGFEPIGELTMPTGHLVTTMWRPARG</sequence>
<dbReference type="EMBL" id="FOAZ01000017">
    <property type="protein sequence ID" value="SEM05971.1"/>
    <property type="molecule type" value="Genomic_DNA"/>
</dbReference>
<dbReference type="PANTHER" id="PTHR42791:SF1">
    <property type="entry name" value="N-ACETYLTRANSFERASE DOMAIN-CONTAINING PROTEIN"/>
    <property type="match status" value="1"/>
</dbReference>
<dbReference type="AlphaFoldDB" id="A0A1H7V9N0"/>
<evidence type="ECO:0000313" key="2">
    <source>
        <dbReference type="EMBL" id="SEM05971.1"/>
    </source>
</evidence>
<keyword evidence="3" id="KW-1185">Reference proteome</keyword>
<gene>
    <name evidence="2" type="ORF">SAMN05414137_117184</name>
</gene>
<dbReference type="CDD" id="cd04301">
    <property type="entry name" value="NAT_SF"/>
    <property type="match status" value="1"/>
</dbReference>
<dbReference type="PROSITE" id="PS51186">
    <property type="entry name" value="GNAT"/>
    <property type="match status" value="1"/>
</dbReference>
<dbReference type="STRING" id="235985.SAMN05414137_117184"/>
<name>A0A1H7V9N0_STRJI</name>
<organism evidence="2 3">
    <name type="scientific">Streptacidiphilus jiangxiensis</name>
    <dbReference type="NCBI Taxonomy" id="235985"/>
    <lineage>
        <taxon>Bacteria</taxon>
        <taxon>Bacillati</taxon>
        <taxon>Actinomycetota</taxon>
        <taxon>Actinomycetes</taxon>
        <taxon>Kitasatosporales</taxon>
        <taxon>Streptomycetaceae</taxon>
        <taxon>Streptacidiphilus</taxon>
    </lineage>
</organism>
<dbReference type="GO" id="GO:0016747">
    <property type="term" value="F:acyltransferase activity, transferring groups other than amino-acyl groups"/>
    <property type="evidence" value="ECO:0007669"/>
    <property type="project" value="InterPro"/>
</dbReference>
<dbReference type="OrthoDB" id="7057833at2"/>
<dbReference type="RefSeq" id="WP_042443095.1">
    <property type="nucleotide sequence ID" value="NZ_BBPN01000004.1"/>
</dbReference>
<accession>A0A1H7V9N0</accession>
<proteinExistence type="predicted"/>
<dbReference type="SUPFAM" id="SSF55729">
    <property type="entry name" value="Acyl-CoA N-acyltransferases (Nat)"/>
    <property type="match status" value="1"/>
</dbReference>
<dbReference type="Gene3D" id="3.40.630.30">
    <property type="match status" value="1"/>
</dbReference>
<evidence type="ECO:0000259" key="1">
    <source>
        <dbReference type="PROSITE" id="PS51186"/>
    </source>
</evidence>
<dbReference type="InterPro" id="IPR000182">
    <property type="entry name" value="GNAT_dom"/>
</dbReference>
<dbReference type="InterPro" id="IPR052523">
    <property type="entry name" value="Trichothecene_AcTrans"/>
</dbReference>
<dbReference type="Proteomes" id="UP000183015">
    <property type="component" value="Unassembled WGS sequence"/>
</dbReference>
<dbReference type="Pfam" id="PF00583">
    <property type="entry name" value="Acetyltransf_1"/>
    <property type="match status" value="1"/>
</dbReference>
<protein>
    <recommendedName>
        <fullName evidence="1">N-acetyltransferase domain-containing protein</fullName>
    </recommendedName>
</protein>
<dbReference type="eggNOG" id="COG0456">
    <property type="taxonomic scope" value="Bacteria"/>
</dbReference>
<evidence type="ECO:0000313" key="3">
    <source>
        <dbReference type="Proteomes" id="UP000183015"/>
    </source>
</evidence>